<keyword evidence="3" id="KW-1185">Reference proteome</keyword>
<reference evidence="2" key="1">
    <citation type="submission" date="2020-06" db="EMBL/GenBank/DDBJ databases">
        <title>Draft genome of Bugula neritina, a colonial animal packing powerful symbionts and potential medicines.</title>
        <authorList>
            <person name="Rayko M."/>
        </authorList>
    </citation>
    <scope>NUCLEOTIDE SEQUENCE [LARGE SCALE GENOMIC DNA]</scope>
    <source>
        <strain evidence="2">Kwan_BN1</strain>
    </source>
</reference>
<dbReference type="Proteomes" id="UP000593567">
    <property type="component" value="Unassembled WGS sequence"/>
</dbReference>
<feature type="region of interest" description="Disordered" evidence="1">
    <location>
        <begin position="1"/>
        <end position="49"/>
    </location>
</feature>
<organism evidence="2 3">
    <name type="scientific">Bugula neritina</name>
    <name type="common">Brown bryozoan</name>
    <name type="synonym">Sertularia neritina</name>
    <dbReference type="NCBI Taxonomy" id="10212"/>
    <lineage>
        <taxon>Eukaryota</taxon>
        <taxon>Metazoa</taxon>
        <taxon>Spiralia</taxon>
        <taxon>Lophotrochozoa</taxon>
        <taxon>Bryozoa</taxon>
        <taxon>Gymnolaemata</taxon>
        <taxon>Cheilostomatida</taxon>
        <taxon>Flustrina</taxon>
        <taxon>Buguloidea</taxon>
        <taxon>Bugulidae</taxon>
        <taxon>Bugula</taxon>
    </lineage>
</organism>
<dbReference type="EMBL" id="VXIV02002797">
    <property type="protein sequence ID" value="KAF6022874.1"/>
    <property type="molecule type" value="Genomic_DNA"/>
</dbReference>
<feature type="region of interest" description="Disordered" evidence="1">
    <location>
        <begin position="101"/>
        <end position="151"/>
    </location>
</feature>
<feature type="compositionally biased region" description="Polar residues" evidence="1">
    <location>
        <begin position="14"/>
        <end position="28"/>
    </location>
</feature>
<protein>
    <submittedName>
        <fullName evidence="2">Uncharacterized protein</fullName>
    </submittedName>
</protein>
<evidence type="ECO:0000313" key="3">
    <source>
        <dbReference type="Proteomes" id="UP000593567"/>
    </source>
</evidence>
<evidence type="ECO:0000256" key="1">
    <source>
        <dbReference type="SAM" id="MobiDB-lite"/>
    </source>
</evidence>
<feature type="compositionally biased region" description="Basic and acidic residues" evidence="1">
    <location>
        <begin position="125"/>
        <end position="140"/>
    </location>
</feature>
<evidence type="ECO:0000313" key="2">
    <source>
        <dbReference type="EMBL" id="KAF6022874.1"/>
    </source>
</evidence>
<comment type="caution">
    <text evidence="2">The sequence shown here is derived from an EMBL/GenBank/DDBJ whole genome shotgun (WGS) entry which is preliminary data.</text>
</comment>
<proteinExistence type="predicted"/>
<dbReference type="AlphaFoldDB" id="A0A7J7JB25"/>
<accession>A0A7J7JB25</accession>
<gene>
    <name evidence="2" type="ORF">EB796_018818</name>
</gene>
<sequence>MTQQSPRKLKLSARSGSTERSTTGNISSPAVKPTSAMSVASHGSIGRSSRLLELDNTADVVNAADEIVGNDSSLTADINSSMIADLLASDISLLSQKLDKQTTAKNLRRREELGSWQRAHRAKVREKYNQEKEMQRKPEARPFTSAKNYVV</sequence>
<name>A0A7J7JB25_BUGNE</name>